<organism evidence="3 4">
    <name type="scientific">Halogeometricum borinquense</name>
    <dbReference type="NCBI Taxonomy" id="60847"/>
    <lineage>
        <taxon>Archaea</taxon>
        <taxon>Methanobacteriati</taxon>
        <taxon>Methanobacteriota</taxon>
        <taxon>Stenosarchaea group</taxon>
        <taxon>Halobacteria</taxon>
        <taxon>Halobacteriales</taxon>
        <taxon>Haloferacaceae</taxon>
        <taxon>Halogeometricum</taxon>
    </lineage>
</organism>
<dbReference type="GeneID" id="44081419"/>
<keyword evidence="2" id="KW-1133">Transmembrane helix</keyword>
<evidence type="ECO:0000256" key="1">
    <source>
        <dbReference type="SAM" id="MobiDB-lite"/>
    </source>
</evidence>
<proteinExistence type="predicted"/>
<keyword evidence="2" id="KW-0812">Transmembrane</keyword>
<name>A0A6C0ULE3_9EURY</name>
<feature type="transmembrane region" description="Helical" evidence="2">
    <location>
        <begin position="96"/>
        <end position="117"/>
    </location>
</feature>
<dbReference type="EMBL" id="CP048739">
    <property type="protein sequence ID" value="QIB76077.1"/>
    <property type="molecule type" value="Genomic_DNA"/>
</dbReference>
<sequence>MNDRKAEISDDSTDESETASEVVTGHSVNKANHATDGGNETDADSAGTGWIAHVRKIGQYAGMAGVVVLFVNSFFFDVIVYLSFGIPELRSWADSAIPYFVLAMAGLFVVVLMALIISSYR</sequence>
<feature type="region of interest" description="Disordered" evidence="1">
    <location>
        <begin position="1"/>
        <end position="45"/>
    </location>
</feature>
<dbReference type="AlphaFoldDB" id="A0A6C0ULE3"/>
<feature type="compositionally biased region" description="Acidic residues" evidence="1">
    <location>
        <begin position="9"/>
        <end position="18"/>
    </location>
</feature>
<evidence type="ECO:0000313" key="4">
    <source>
        <dbReference type="Proteomes" id="UP000465846"/>
    </source>
</evidence>
<dbReference type="Proteomes" id="UP000465846">
    <property type="component" value="Chromosome"/>
</dbReference>
<keyword evidence="2" id="KW-0472">Membrane</keyword>
<protein>
    <submittedName>
        <fullName evidence="3">Uncharacterized protein</fullName>
    </submittedName>
</protein>
<accession>A0A6C0ULE3</accession>
<feature type="transmembrane region" description="Helical" evidence="2">
    <location>
        <begin position="60"/>
        <end position="84"/>
    </location>
</feature>
<gene>
    <name evidence="3" type="ORF">G3I44_18420</name>
</gene>
<evidence type="ECO:0000313" key="3">
    <source>
        <dbReference type="EMBL" id="QIB76077.1"/>
    </source>
</evidence>
<reference evidence="3 4" key="1">
    <citation type="submission" date="2020-02" db="EMBL/GenBank/DDBJ databases">
        <title>Whole genome sequence of Halogeometricum borinquense strain wsp4.</title>
        <authorList>
            <person name="Verma D.K."/>
            <person name="Gopal K."/>
            <person name="Prasad E.S."/>
        </authorList>
    </citation>
    <scope>NUCLEOTIDE SEQUENCE [LARGE SCALE GENOMIC DNA]</scope>
    <source>
        <strain evidence="4">wsp4</strain>
    </source>
</reference>
<evidence type="ECO:0000256" key="2">
    <source>
        <dbReference type="SAM" id="Phobius"/>
    </source>
</evidence>
<dbReference type="RefSeq" id="WP_163487776.1">
    <property type="nucleotide sequence ID" value="NZ_CP048739.1"/>
</dbReference>